<dbReference type="GeneID" id="63743045"/>
<dbReference type="Proteomes" id="UP000294565">
    <property type="component" value="Segment"/>
</dbReference>
<dbReference type="Pfam" id="PF05305">
    <property type="entry name" value="DUF732"/>
    <property type="match status" value="1"/>
</dbReference>
<name>A0A482J6M3_9CAUD</name>
<dbReference type="InterPro" id="IPR007969">
    <property type="entry name" value="DUF732"/>
</dbReference>
<protein>
    <recommendedName>
        <fullName evidence="1">DUF732 domain-containing protein</fullName>
    </recommendedName>
</protein>
<dbReference type="RefSeq" id="YP_010049722.1">
    <property type="nucleotide sequence ID" value="NC_054393.1"/>
</dbReference>
<organism evidence="2 3">
    <name type="scientific">Mycobacterium phage Typha</name>
    <dbReference type="NCBI Taxonomy" id="2517971"/>
    <lineage>
        <taxon>Viruses</taxon>
        <taxon>Duplodnaviria</taxon>
        <taxon>Heunggongvirae</taxon>
        <taxon>Uroviricota</taxon>
        <taxon>Caudoviricetes</taxon>
        <taxon>Typhavirus</taxon>
        <taxon>Typhavirus typha</taxon>
    </lineage>
</organism>
<proteinExistence type="predicted"/>
<keyword evidence="3" id="KW-1185">Reference proteome</keyword>
<dbReference type="EMBL" id="MK494099">
    <property type="protein sequence ID" value="QBP29710.1"/>
    <property type="molecule type" value="Genomic_DNA"/>
</dbReference>
<dbReference type="KEGG" id="vg:63743045"/>
<reference evidence="2 3" key="1">
    <citation type="submission" date="2019-02" db="EMBL/GenBank/DDBJ databases">
        <authorList>
            <person name="Kanzanas C."/>
            <person name="Smith M.A."/>
            <person name="Zack K.M."/>
            <person name="Garlena R.A."/>
            <person name="Russell D.A."/>
            <person name="Pope W.H."/>
            <person name="Jacobs-Sera D."/>
            <person name="Hatfull G.F."/>
        </authorList>
    </citation>
    <scope>NUCLEOTIDE SEQUENCE [LARGE SCALE GENOMIC DNA]</scope>
</reference>
<accession>A0A482J6M3</accession>
<evidence type="ECO:0000313" key="3">
    <source>
        <dbReference type="Proteomes" id="UP000294565"/>
    </source>
</evidence>
<evidence type="ECO:0000259" key="1">
    <source>
        <dbReference type="Pfam" id="PF05305"/>
    </source>
</evidence>
<feature type="domain" description="DUF732" evidence="1">
    <location>
        <begin position="37"/>
        <end position="110"/>
    </location>
</feature>
<gene>
    <name evidence="2" type="primary">55</name>
    <name evidence="2" type="ORF">SEA_TYPHA_55</name>
</gene>
<evidence type="ECO:0000313" key="2">
    <source>
        <dbReference type="EMBL" id="QBP29710.1"/>
    </source>
</evidence>
<sequence>MNKKAVAAVVAVPTTLVLIAGTGLAISATRGPQHSDADKAFLSLLNHEGIDVSSEDRADQMIDKGHSVCQSLDNGATLLQLGMGAIADPSLTMEQHGTVIIAGVSSYCPEHLESIAAQAKQLSSLGGTNA</sequence>